<feature type="compositionally biased region" description="Polar residues" evidence="2">
    <location>
        <begin position="66"/>
        <end position="85"/>
    </location>
</feature>
<proteinExistence type="predicted"/>
<dbReference type="InterPro" id="IPR036875">
    <property type="entry name" value="Znf_CCHC_sf"/>
</dbReference>
<feature type="region of interest" description="Disordered" evidence="2">
    <location>
        <begin position="319"/>
        <end position="367"/>
    </location>
</feature>
<keyword evidence="1" id="KW-0479">Metal-binding</keyword>
<feature type="domain" description="CCHC-type" evidence="3">
    <location>
        <begin position="224"/>
        <end position="237"/>
    </location>
</feature>
<dbReference type="InterPro" id="IPR001878">
    <property type="entry name" value="Znf_CCHC"/>
</dbReference>
<dbReference type="EMBL" id="HE573027">
    <property type="protein sequence ID" value="CCC53214.1"/>
    <property type="molecule type" value="Genomic_DNA"/>
</dbReference>
<reference evidence="4" key="1">
    <citation type="journal article" date="2012" name="Proc. Natl. Acad. Sci. U.S.A.">
        <title>Antigenic diversity is generated by distinct evolutionary mechanisms in African trypanosome species.</title>
        <authorList>
            <person name="Jackson A.P."/>
            <person name="Berry A."/>
            <person name="Aslett M."/>
            <person name="Allison H.C."/>
            <person name="Burton P."/>
            <person name="Vavrova-Anderson J."/>
            <person name="Brown R."/>
            <person name="Browne H."/>
            <person name="Corton N."/>
            <person name="Hauser H."/>
            <person name="Gamble J."/>
            <person name="Gilderthorp R."/>
            <person name="Marcello L."/>
            <person name="McQuillan J."/>
            <person name="Otto T.D."/>
            <person name="Quail M.A."/>
            <person name="Sanders M.J."/>
            <person name="van Tonder A."/>
            <person name="Ginger M.L."/>
            <person name="Field M.C."/>
            <person name="Barry J.D."/>
            <person name="Hertz-Fowler C."/>
            <person name="Berriman M."/>
        </authorList>
    </citation>
    <scope>NUCLEOTIDE SEQUENCE</scope>
    <source>
        <strain evidence="4">Y486</strain>
    </source>
</reference>
<dbReference type="GO" id="GO:0003676">
    <property type="term" value="F:nucleic acid binding"/>
    <property type="evidence" value="ECO:0007669"/>
    <property type="project" value="InterPro"/>
</dbReference>
<sequence length="444" mass="50457">MRANRYDVEPAVPAMGNERVTCSLHRTQRLAKFCDPTPVCNADRVLIDYTYQCREDSRCAGAMRSSGVSLETRSTGGTTEDRGNTFSVLMSGVSFSADNDEKEAAGEDVDQQRRQQEVSQQRGPSRYYDLANQRGSGAKATRKVCWNCGMEGHEKPDCPNALCRTCHGVRDHHHFCQAPKSSPFVTMSPTLPLSEEMKNVQCISCSAMGHFDCSSRREIVVPSCCNCGDRGHSAYDCCRVSDRWITRALYPQHYDSQRGSAIASNSSAAQQRLAHAAADNRYYDAGRGCSTSSRAEGRYADRWNGRAYQTSVGNDEAYKFDSRHHSRSDYDGGGVRYYDRAPQHPRRERGYYDPSQAAATGSYDRQRGRQYYAYEDVSAHHGDPHTMRDHCEDRSASQSEYDRRMPKRMRKSPPRGSYQQRGRSYYDTWRNYRRVDEEDLDNIF</sequence>
<accession>G0UBL7</accession>
<dbReference type="PROSITE" id="PS50158">
    <property type="entry name" value="ZF_CCHC"/>
    <property type="match status" value="2"/>
</dbReference>
<gene>
    <name evidence="4" type="ORF">TVY486_1106980</name>
</gene>
<dbReference type="SUPFAM" id="SSF57756">
    <property type="entry name" value="Retrovirus zinc finger-like domains"/>
    <property type="match status" value="1"/>
</dbReference>
<feature type="compositionally biased region" description="Basic and acidic residues" evidence="2">
    <location>
        <begin position="319"/>
        <end position="330"/>
    </location>
</feature>
<name>G0UBL7_TRYVY</name>
<feature type="region of interest" description="Disordered" evidence="2">
    <location>
        <begin position="64"/>
        <end position="85"/>
    </location>
</feature>
<feature type="compositionally biased region" description="Basic and acidic residues" evidence="2">
    <location>
        <begin position="379"/>
        <end position="404"/>
    </location>
</feature>
<dbReference type="GO" id="GO:0008270">
    <property type="term" value="F:zinc ion binding"/>
    <property type="evidence" value="ECO:0007669"/>
    <property type="project" value="UniProtKB-KW"/>
</dbReference>
<evidence type="ECO:0000256" key="1">
    <source>
        <dbReference type="PROSITE-ProRule" id="PRU00047"/>
    </source>
</evidence>
<keyword evidence="1" id="KW-0863">Zinc-finger</keyword>
<protein>
    <submittedName>
        <fullName evidence="4">Putative nucleic acid binding protein</fullName>
    </submittedName>
</protein>
<feature type="region of interest" description="Disordered" evidence="2">
    <location>
        <begin position="379"/>
        <end position="422"/>
    </location>
</feature>
<dbReference type="VEuPathDB" id="TriTrypDB:TvY486_1106980"/>
<feature type="region of interest" description="Disordered" evidence="2">
    <location>
        <begin position="99"/>
        <end position="134"/>
    </location>
</feature>
<keyword evidence="1" id="KW-0862">Zinc</keyword>
<dbReference type="AlphaFoldDB" id="G0UBL7"/>
<evidence type="ECO:0000256" key="2">
    <source>
        <dbReference type="SAM" id="MobiDB-lite"/>
    </source>
</evidence>
<evidence type="ECO:0000313" key="4">
    <source>
        <dbReference type="EMBL" id="CCC53214.1"/>
    </source>
</evidence>
<dbReference type="SMART" id="SM00343">
    <property type="entry name" value="ZnF_C2HC"/>
    <property type="match status" value="3"/>
</dbReference>
<feature type="compositionally biased region" description="Basic and acidic residues" evidence="2">
    <location>
        <begin position="102"/>
        <end position="116"/>
    </location>
</feature>
<organism evidence="4">
    <name type="scientific">Trypanosoma vivax (strain Y486)</name>
    <dbReference type="NCBI Taxonomy" id="1055687"/>
    <lineage>
        <taxon>Eukaryota</taxon>
        <taxon>Discoba</taxon>
        <taxon>Euglenozoa</taxon>
        <taxon>Kinetoplastea</taxon>
        <taxon>Metakinetoplastina</taxon>
        <taxon>Trypanosomatida</taxon>
        <taxon>Trypanosomatidae</taxon>
        <taxon>Trypanosoma</taxon>
        <taxon>Duttonella</taxon>
    </lineage>
</organism>
<evidence type="ECO:0000259" key="3">
    <source>
        <dbReference type="PROSITE" id="PS50158"/>
    </source>
</evidence>
<feature type="domain" description="CCHC-type" evidence="3">
    <location>
        <begin position="145"/>
        <end position="160"/>
    </location>
</feature>